<name>A0A0C2FFU1_9PEZI</name>
<evidence type="ECO:0000256" key="1">
    <source>
        <dbReference type="SAM" id="MobiDB-lite"/>
    </source>
</evidence>
<dbReference type="Proteomes" id="UP000031575">
    <property type="component" value="Unassembled WGS sequence"/>
</dbReference>
<organism evidence="3 4">
    <name type="scientific">Sporothrix brasiliensis 5110</name>
    <dbReference type="NCBI Taxonomy" id="1398154"/>
    <lineage>
        <taxon>Eukaryota</taxon>
        <taxon>Fungi</taxon>
        <taxon>Dikarya</taxon>
        <taxon>Ascomycota</taxon>
        <taxon>Pezizomycotina</taxon>
        <taxon>Sordariomycetes</taxon>
        <taxon>Sordariomycetidae</taxon>
        <taxon>Ophiostomatales</taxon>
        <taxon>Ophiostomataceae</taxon>
        <taxon>Sporothrix</taxon>
    </lineage>
</organism>
<dbReference type="RefSeq" id="XP_040618003.1">
    <property type="nucleotide sequence ID" value="XM_040767191.1"/>
</dbReference>
<feature type="region of interest" description="Disordered" evidence="1">
    <location>
        <begin position="33"/>
        <end position="89"/>
    </location>
</feature>
<dbReference type="VEuPathDB" id="FungiDB:SPBR_09065"/>
<dbReference type="GeneID" id="63682112"/>
<reference evidence="3 4" key="1">
    <citation type="journal article" date="2014" name="BMC Genomics">
        <title>Comparative genomics of the major fungal agents of human and animal Sporotrichosis: Sporothrix schenckii and Sporothrix brasiliensis.</title>
        <authorList>
            <person name="Teixeira M.M."/>
            <person name="de Almeida L.G."/>
            <person name="Kubitschek-Barreira P."/>
            <person name="Alves F.L."/>
            <person name="Kioshima E.S."/>
            <person name="Abadio A.K."/>
            <person name="Fernandes L."/>
            <person name="Derengowski L.S."/>
            <person name="Ferreira K.S."/>
            <person name="Souza R.C."/>
            <person name="Ruiz J.C."/>
            <person name="de Andrade N.C."/>
            <person name="Paes H.C."/>
            <person name="Nicola A.M."/>
            <person name="Albuquerque P."/>
            <person name="Gerber A.L."/>
            <person name="Martins V.P."/>
            <person name="Peconick L.D."/>
            <person name="Neto A.V."/>
            <person name="Chaucanez C.B."/>
            <person name="Silva P.A."/>
            <person name="Cunha O.L."/>
            <person name="de Oliveira F.F."/>
            <person name="dos Santos T.C."/>
            <person name="Barros A.L."/>
            <person name="Soares M.A."/>
            <person name="de Oliveira L.M."/>
            <person name="Marini M.M."/>
            <person name="Villalobos-Duno H."/>
            <person name="Cunha M.M."/>
            <person name="de Hoog S."/>
            <person name="da Silveira J.F."/>
            <person name="Henrissat B."/>
            <person name="Nino-Vega G.A."/>
            <person name="Cisalpino P.S."/>
            <person name="Mora-Montes H.M."/>
            <person name="Almeida S.R."/>
            <person name="Stajich J.E."/>
            <person name="Lopes-Bezerra L.M."/>
            <person name="Vasconcelos A.T."/>
            <person name="Felipe M.S."/>
        </authorList>
    </citation>
    <scope>NUCLEOTIDE SEQUENCE [LARGE SCALE GENOMIC DNA]</scope>
    <source>
        <strain evidence="3 4">5110</strain>
    </source>
</reference>
<keyword evidence="4" id="KW-1185">Reference proteome</keyword>
<keyword evidence="2" id="KW-1133">Transmembrane helix</keyword>
<dbReference type="HOGENOM" id="CLU_2456231_0_0_1"/>
<keyword evidence="2" id="KW-0472">Membrane</keyword>
<sequence length="89" mass="9375">MGMSLDDVGTIFGIVGTVFTVVGTVIIVDECKSRRSAHRRRGGPREADESGRPGSVEAEARAGQDEPVSPPADVALPQPAVLPPLRPRD</sequence>
<evidence type="ECO:0000256" key="2">
    <source>
        <dbReference type="SAM" id="Phobius"/>
    </source>
</evidence>
<gene>
    <name evidence="3" type="ORF">SPBR_09065</name>
</gene>
<protein>
    <submittedName>
        <fullName evidence="3">Uncharacterized protein</fullName>
    </submittedName>
</protein>
<feature type="transmembrane region" description="Helical" evidence="2">
    <location>
        <begin position="12"/>
        <end position="31"/>
    </location>
</feature>
<keyword evidence="2" id="KW-0812">Transmembrane</keyword>
<dbReference type="AlphaFoldDB" id="A0A0C2FFU1"/>
<proteinExistence type="predicted"/>
<evidence type="ECO:0000313" key="3">
    <source>
        <dbReference type="EMBL" id="KIH89993.1"/>
    </source>
</evidence>
<evidence type="ECO:0000313" key="4">
    <source>
        <dbReference type="Proteomes" id="UP000031575"/>
    </source>
</evidence>
<comment type="caution">
    <text evidence="3">The sequence shown here is derived from an EMBL/GenBank/DDBJ whole genome shotgun (WGS) entry which is preliminary data.</text>
</comment>
<accession>A0A0C2FFU1</accession>
<feature type="compositionally biased region" description="Pro residues" evidence="1">
    <location>
        <begin position="80"/>
        <end position="89"/>
    </location>
</feature>
<dbReference type="EMBL" id="AWTV01000008">
    <property type="protein sequence ID" value="KIH89993.1"/>
    <property type="molecule type" value="Genomic_DNA"/>
</dbReference>